<evidence type="ECO:0000313" key="2">
    <source>
        <dbReference type="EMBL" id="MDV0446565.1"/>
    </source>
</evidence>
<dbReference type="RefSeq" id="WP_338098964.1">
    <property type="nucleotide sequence ID" value="NZ_JAWDKD010000008.1"/>
</dbReference>
<reference evidence="2" key="1">
    <citation type="submission" date="2023-06" db="EMBL/GenBank/DDBJ databases">
        <title>Genome sequence of Methanosarcinaceae archaeon Ag5.</title>
        <authorList>
            <person name="Protasov E."/>
            <person name="Platt K."/>
            <person name="Poehlein A."/>
            <person name="Daniel R."/>
            <person name="Brune A."/>
        </authorList>
    </citation>
    <scope>NUCLEOTIDE SEQUENCE</scope>
    <source>
        <strain evidence="2">Ag5</strain>
    </source>
</reference>
<evidence type="ECO:0000259" key="1">
    <source>
        <dbReference type="Pfam" id="PF13649"/>
    </source>
</evidence>
<dbReference type="Pfam" id="PF13649">
    <property type="entry name" value="Methyltransf_25"/>
    <property type="match status" value="1"/>
</dbReference>
<dbReference type="Proteomes" id="UP001271789">
    <property type="component" value="Unassembled WGS sequence"/>
</dbReference>
<evidence type="ECO:0000313" key="3">
    <source>
        <dbReference type="Proteomes" id="UP001271789"/>
    </source>
</evidence>
<name>A0AAE4MH80_9EURY</name>
<dbReference type="InterPro" id="IPR029063">
    <property type="entry name" value="SAM-dependent_MTases_sf"/>
</dbReference>
<protein>
    <recommendedName>
        <fullName evidence="1">Methyltransferase domain-containing protein</fullName>
    </recommendedName>
</protein>
<gene>
    <name evidence="2" type="ORF">MsAg5_04100</name>
</gene>
<comment type="caution">
    <text evidence="2">The sequence shown here is derived from an EMBL/GenBank/DDBJ whole genome shotgun (WGS) entry which is preliminary data.</text>
</comment>
<accession>A0AAE4MH80</accession>
<dbReference type="InterPro" id="IPR041698">
    <property type="entry name" value="Methyltransf_25"/>
</dbReference>
<feature type="domain" description="Methyltransferase" evidence="1">
    <location>
        <begin position="179"/>
        <end position="275"/>
    </location>
</feature>
<sequence length="323" mass="35651">MDLTHLSPLFFKELNLSGSFFFTENSFSDQCRLSAGTPQLAELCGMATVGLFDFETALLKTDSENIGFVLIERNGDCGDCLIFSPAASSAEIKDEFSDLLDTLLSFATPTHTVVISAGDLREDITEYYSKDALALFEEQNSKIPAYDSVYSVRRVEKAREAFLKMIAETGASISGESSVLEICCGNGMSTLALYAENLHPVCLDVNTEDICTGLFHGVLNPAKTMIMDATKLSDTFDENSFDIVVGFMIGTVYEFNKQVWFAIVDEAAAILKKGGFLFLTLRTEAETVMIADYLKSIGFPGKMMDNRDEETGYDQWIYVGKKQ</sequence>
<organism evidence="2 3">
    <name type="scientific">Methanolapillus africanus</name>
    <dbReference type="NCBI Taxonomy" id="3028297"/>
    <lineage>
        <taxon>Archaea</taxon>
        <taxon>Methanobacteriati</taxon>
        <taxon>Methanobacteriota</taxon>
        <taxon>Stenosarchaea group</taxon>
        <taxon>Methanomicrobia</taxon>
        <taxon>Methanosarcinales</taxon>
        <taxon>Methanosarcinaceae</taxon>
        <taxon>Methanolapillus</taxon>
    </lineage>
</organism>
<keyword evidence="3" id="KW-1185">Reference proteome</keyword>
<proteinExistence type="predicted"/>
<dbReference type="SUPFAM" id="SSF53335">
    <property type="entry name" value="S-adenosyl-L-methionine-dependent methyltransferases"/>
    <property type="match status" value="1"/>
</dbReference>
<dbReference type="AlphaFoldDB" id="A0AAE4MH80"/>
<dbReference type="EMBL" id="JAWDKD010000008">
    <property type="protein sequence ID" value="MDV0446565.1"/>
    <property type="molecule type" value="Genomic_DNA"/>
</dbReference>
<dbReference type="CDD" id="cd02440">
    <property type="entry name" value="AdoMet_MTases"/>
    <property type="match status" value="1"/>
</dbReference>
<dbReference type="Gene3D" id="3.40.50.150">
    <property type="entry name" value="Vaccinia Virus protein VP39"/>
    <property type="match status" value="1"/>
</dbReference>